<dbReference type="VEuPathDB" id="VectorBase:ADIR010378"/>
<evidence type="ECO:0008006" key="4">
    <source>
        <dbReference type="Google" id="ProtNLM"/>
    </source>
</evidence>
<evidence type="ECO:0000256" key="1">
    <source>
        <dbReference type="SAM" id="SignalP"/>
    </source>
</evidence>
<dbReference type="Proteomes" id="UP000075884">
    <property type="component" value="Unassembled WGS sequence"/>
</dbReference>
<protein>
    <recommendedName>
        <fullName evidence="4">Vitellogenin domain-containing protein</fullName>
    </recommendedName>
</protein>
<organism evidence="2 3">
    <name type="scientific">Anopheles dirus</name>
    <dbReference type="NCBI Taxonomy" id="7168"/>
    <lineage>
        <taxon>Eukaryota</taxon>
        <taxon>Metazoa</taxon>
        <taxon>Ecdysozoa</taxon>
        <taxon>Arthropoda</taxon>
        <taxon>Hexapoda</taxon>
        <taxon>Insecta</taxon>
        <taxon>Pterygota</taxon>
        <taxon>Neoptera</taxon>
        <taxon>Endopterygota</taxon>
        <taxon>Diptera</taxon>
        <taxon>Nematocera</taxon>
        <taxon>Culicoidea</taxon>
        <taxon>Culicidae</taxon>
        <taxon>Anophelinae</taxon>
        <taxon>Anopheles</taxon>
    </lineage>
</organism>
<dbReference type="STRING" id="7168.A0A182NRT8"/>
<evidence type="ECO:0000313" key="3">
    <source>
        <dbReference type="Proteomes" id="UP000075884"/>
    </source>
</evidence>
<sequence length="123" mass="13493">MKLFPTSMALTAILLILFPTAALSSCNFGIGSRVQGQYELHKITVRKQAVLGPENLELHLDYKASPLLNQQITFAEVQTESTSSCSFSAPTDNNSKRMQATVRSSTPISELVITMTVYGFNYA</sequence>
<proteinExistence type="predicted"/>
<reference evidence="3" key="1">
    <citation type="submission" date="2013-03" db="EMBL/GenBank/DDBJ databases">
        <title>The Genome Sequence of Anopheles dirus WRAIR2.</title>
        <authorList>
            <consortium name="The Broad Institute Genomics Platform"/>
            <person name="Neafsey D.E."/>
            <person name="Walton C."/>
            <person name="Walker B."/>
            <person name="Young S.K."/>
            <person name="Zeng Q."/>
            <person name="Gargeya S."/>
            <person name="Fitzgerald M."/>
            <person name="Haas B."/>
            <person name="Abouelleil A."/>
            <person name="Allen A.W."/>
            <person name="Alvarado L."/>
            <person name="Arachchi H.M."/>
            <person name="Berlin A.M."/>
            <person name="Chapman S.B."/>
            <person name="Gainer-Dewar J."/>
            <person name="Goldberg J."/>
            <person name="Griggs A."/>
            <person name="Gujja S."/>
            <person name="Hansen M."/>
            <person name="Howarth C."/>
            <person name="Imamovic A."/>
            <person name="Ireland A."/>
            <person name="Larimer J."/>
            <person name="McCowan C."/>
            <person name="Murphy C."/>
            <person name="Pearson M."/>
            <person name="Poon T.W."/>
            <person name="Priest M."/>
            <person name="Roberts A."/>
            <person name="Saif S."/>
            <person name="Shea T."/>
            <person name="Sisk P."/>
            <person name="Sykes S."/>
            <person name="Wortman J."/>
            <person name="Nusbaum C."/>
            <person name="Birren B."/>
        </authorList>
    </citation>
    <scope>NUCLEOTIDE SEQUENCE [LARGE SCALE GENOMIC DNA]</scope>
    <source>
        <strain evidence="3">WRAIR2</strain>
    </source>
</reference>
<keyword evidence="1" id="KW-0732">Signal</keyword>
<accession>A0A182NRT8</accession>
<name>A0A182NRT8_9DIPT</name>
<reference evidence="2" key="2">
    <citation type="submission" date="2020-05" db="UniProtKB">
        <authorList>
            <consortium name="EnsemblMetazoa"/>
        </authorList>
    </citation>
    <scope>IDENTIFICATION</scope>
    <source>
        <strain evidence="2">WRAIR2</strain>
    </source>
</reference>
<keyword evidence="3" id="KW-1185">Reference proteome</keyword>
<feature type="chain" id="PRO_5008130376" description="Vitellogenin domain-containing protein" evidence="1">
    <location>
        <begin position="25"/>
        <end position="123"/>
    </location>
</feature>
<dbReference type="EnsemblMetazoa" id="ADIR010378-RA">
    <property type="protein sequence ID" value="ADIR010378-PA"/>
    <property type="gene ID" value="ADIR010378"/>
</dbReference>
<evidence type="ECO:0000313" key="2">
    <source>
        <dbReference type="EnsemblMetazoa" id="ADIR010378-PA"/>
    </source>
</evidence>
<dbReference type="PROSITE" id="PS51257">
    <property type="entry name" value="PROKAR_LIPOPROTEIN"/>
    <property type="match status" value="1"/>
</dbReference>
<feature type="signal peptide" evidence="1">
    <location>
        <begin position="1"/>
        <end position="24"/>
    </location>
</feature>
<dbReference type="AlphaFoldDB" id="A0A182NRT8"/>